<evidence type="ECO:0000256" key="1">
    <source>
        <dbReference type="SAM" id="Coils"/>
    </source>
</evidence>
<dbReference type="RefSeq" id="XP_014675125.1">
    <property type="nucleotide sequence ID" value="XM_014819639.1"/>
</dbReference>
<dbReference type="Proteomes" id="UP000695022">
    <property type="component" value="Unplaced"/>
</dbReference>
<organism evidence="3 4">
    <name type="scientific">Priapulus caudatus</name>
    <name type="common">Priapulid worm</name>
    <dbReference type="NCBI Taxonomy" id="37621"/>
    <lineage>
        <taxon>Eukaryota</taxon>
        <taxon>Metazoa</taxon>
        <taxon>Ecdysozoa</taxon>
        <taxon>Scalidophora</taxon>
        <taxon>Priapulida</taxon>
        <taxon>Priapulimorpha</taxon>
        <taxon>Priapulimorphida</taxon>
        <taxon>Priapulidae</taxon>
        <taxon>Priapulus</taxon>
    </lineage>
</organism>
<dbReference type="PANTHER" id="PTHR31095:SF3">
    <property type="entry name" value="RIKEN CDNA 9930021J03 GENE"/>
    <property type="match status" value="1"/>
</dbReference>
<evidence type="ECO:0000313" key="3">
    <source>
        <dbReference type="Proteomes" id="UP000695022"/>
    </source>
</evidence>
<evidence type="ECO:0000313" key="4">
    <source>
        <dbReference type="RefSeq" id="XP_014675125.1"/>
    </source>
</evidence>
<keyword evidence="3" id="KW-1185">Reference proteome</keyword>
<feature type="region of interest" description="Disordered" evidence="2">
    <location>
        <begin position="382"/>
        <end position="442"/>
    </location>
</feature>
<dbReference type="PANTHER" id="PTHR31095">
    <property type="entry name" value="RIKEN CDNA 9930021J03 GENE"/>
    <property type="match status" value="1"/>
</dbReference>
<feature type="compositionally biased region" description="Basic residues" evidence="2">
    <location>
        <begin position="383"/>
        <end position="393"/>
    </location>
</feature>
<name>A0ABM1ESF4_PRICU</name>
<proteinExistence type="predicted"/>
<gene>
    <name evidence="4" type="primary">LOC106815207</name>
</gene>
<keyword evidence="1" id="KW-0175">Coiled coil</keyword>
<sequence>MSDCEDNGCNIVETKVGVDTNKRTAVRDLSSELKHCSEAMSHEGDDTTALNNRAKHDTIVVNDRVSRGTRAINDCASHKTIAVSGRTSQDATTLNDNALHDTMAVNGRTAHDTMAVVKNCKSDYITAVNDDASHDMMRGVRSLLADMVEHIALCADAGRTSSKKRGCMWPHFIACCVPEAGCGTESLICTSKHRYTRLKRYEPPTSLEEAEFVMVADSMEDLRELEVKFREKQPTTVKKGRAKKVVQPPPRQQCVVELHKRLCNMLTELGPWEGKLAHAARRARAKLRKEYDVLQMKINHHEEEKSVWSSEEEELENEGCVSDSAVTENGNDEENAEEVEVKNPADPCGNNLAIKTEVEGEAKVDNDHTLKLDKFTMVADSTRKRHLRGKRGGKMSNDQLVTSTQGRVRKRKLLLDEADNDDSSKKKKQAHTSLGEEDAGTVKRKGVDRVTAKGVMNTNSKLTNAVCFPKAGDVIAQGDSTAVRTVPLMARNVQVQPSLVRTLIQRPNLAVKTTDARPVSPSGKTQEQKAIQVLVHGSGIAGSIPLSSLRTVDSGRSDVHVVGSVPLAMYQNIKTQSKPVAATLVSPATPQLPSRQVMQTMRPPLGKVYVPVYIGGKVVLAEVGSQLLHKSPPANINVNTASQQAVISNQPTLPVVSSVNTVVAGVSPILQDAAAKCNQADTSFPPLSATAVVSGASTRVIKKALTQVTLGSPVAAVTKVVSSNVNMPGSVIVQGANVASSRVILAGNATTIGANKVIGYESTHAASGISHGSKQSVATVVKTSPVINPKGSLHKICFGQVDSATSRGPRAATVAADKLYICNSRDVGIVRKTVPAHTASSAMVPGARAAPNVTSPIIQTLVGCVSSISDSSTVPSAPMPAPQAVMGCATADAKVGQGGMKTLESAGVQGGSIVNVLRTCAPTYANTLRDAAADVNPDCRQSPNIATSGCADAVNTSWKNKTTLGYAMQASSSTSHMSPSLNSAHSPAGQRTSVSRKTGDVLLEDRPCETTAAAAAPDVHVSSPTLKQICQKPIEAGHTQQTLAFTSQASADTNSTGQAKSNVVTVLQPSPDGKMYVVRVVPATSVHNAKTLVQGSALNTSGLISSAQLRTSVLPASQKIPYLSKSFQSKPMPTLSTRISPLKSEVEQSKVGKGLQLKEKRSAFHRDVRETQNPDKSDVENVNIVGLHKQNCIIGPGATKVYKLEQTIAVTDKRSISANIIDQSRGINRDGDDKKFKHESDIKMEIGELGRKVVNAHTQFAAELGEAGVNDGVNVKAEPVAGTLSRHHLEHSSVKSNSVHIASNGMQPVSAPSYHVNKQVPLAPKPVSTPIMSTSPLKIVPSMHVSSPSHVSVVRPTKASHAFGLPQFYSLPGGQVVTSQLGSIVSSSVAMPSSGSTASNIVPSTTTAVVMPRVASIGTVAQQPMTVQVRGQSAKSARQVIQGMRLPSGQLVTMKNSAPLPAVKDMQSTAVVQQPVSAGKSAVVAPGMNVSLRGPVRIILPPGTIVPRFGFASATVQRPLLVPRAATGGVGQIRNSSIVDGVITFGIPGQSVTSTRSVNVESSRTTTVRPAVSTAGQDGKPLVLNLSRDLVVSDGNVVRQTSLLQHTGAGEMRANATNTQELVVLQSQQGKLVKPVAQSTQSVLSQQSSILAASGSVVFTQK</sequence>
<reference evidence="4" key="1">
    <citation type="submission" date="2025-08" db="UniProtKB">
        <authorList>
            <consortium name="RefSeq"/>
        </authorList>
    </citation>
    <scope>IDENTIFICATION</scope>
</reference>
<dbReference type="InterPro" id="IPR040214">
    <property type="entry name" value="BRD10"/>
</dbReference>
<feature type="region of interest" description="Disordered" evidence="2">
    <location>
        <begin position="970"/>
        <end position="995"/>
    </location>
</feature>
<evidence type="ECO:0000256" key="2">
    <source>
        <dbReference type="SAM" id="MobiDB-lite"/>
    </source>
</evidence>
<feature type="compositionally biased region" description="Polar residues" evidence="2">
    <location>
        <begin position="396"/>
        <end position="406"/>
    </location>
</feature>
<feature type="coiled-coil region" evidence="1">
    <location>
        <begin position="277"/>
        <end position="318"/>
    </location>
</feature>
<protein>
    <submittedName>
        <fullName evidence="4">Uncharacterized protein KIAA2026-like</fullName>
    </submittedName>
</protein>
<dbReference type="GeneID" id="106815207"/>
<feature type="region of interest" description="Disordered" evidence="2">
    <location>
        <begin position="318"/>
        <end position="348"/>
    </location>
</feature>
<accession>A0ABM1ESF4</accession>